<protein>
    <submittedName>
        <fullName evidence="2">Uncharacterized protein</fullName>
    </submittedName>
</protein>
<proteinExistence type="predicted"/>
<dbReference type="Proteomes" id="UP001589692">
    <property type="component" value="Unassembled WGS sequence"/>
</dbReference>
<keyword evidence="3" id="KW-1185">Reference proteome</keyword>
<dbReference type="RefSeq" id="WP_377264897.1">
    <property type="nucleotide sequence ID" value="NZ_JBHMAA010000032.1"/>
</dbReference>
<feature type="compositionally biased region" description="Basic and acidic residues" evidence="1">
    <location>
        <begin position="87"/>
        <end position="110"/>
    </location>
</feature>
<evidence type="ECO:0000313" key="2">
    <source>
        <dbReference type="EMBL" id="MFB9952080.1"/>
    </source>
</evidence>
<accession>A0ABV6AN78</accession>
<organism evidence="2 3">
    <name type="scientific">Rhizobium puerariae</name>
    <dbReference type="NCBI Taxonomy" id="1585791"/>
    <lineage>
        <taxon>Bacteria</taxon>
        <taxon>Pseudomonadati</taxon>
        <taxon>Pseudomonadota</taxon>
        <taxon>Alphaproteobacteria</taxon>
        <taxon>Hyphomicrobiales</taxon>
        <taxon>Rhizobiaceae</taxon>
        <taxon>Rhizobium/Agrobacterium group</taxon>
        <taxon>Rhizobium</taxon>
    </lineage>
</organism>
<sequence length="110" mass="12546">METEYLFDEIHVLGEGLLASGKAILTSAGAGYEGEFYVSSITLDRGPTIRRDILKMPPSLEQFVFQNVARQIEDSRDAQSEWDDFEEGLKQPDPDRLHDERRDRAAMGWL</sequence>
<evidence type="ECO:0000256" key="1">
    <source>
        <dbReference type="SAM" id="MobiDB-lite"/>
    </source>
</evidence>
<feature type="region of interest" description="Disordered" evidence="1">
    <location>
        <begin position="75"/>
        <end position="110"/>
    </location>
</feature>
<comment type="caution">
    <text evidence="2">The sequence shown here is derived from an EMBL/GenBank/DDBJ whole genome shotgun (WGS) entry which is preliminary data.</text>
</comment>
<name>A0ABV6AN78_9HYPH</name>
<dbReference type="EMBL" id="JBHMAA010000032">
    <property type="protein sequence ID" value="MFB9952080.1"/>
    <property type="molecule type" value="Genomic_DNA"/>
</dbReference>
<gene>
    <name evidence="2" type="ORF">ACFFP0_24795</name>
</gene>
<evidence type="ECO:0000313" key="3">
    <source>
        <dbReference type="Proteomes" id="UP001589692"/>
    </source>
</evidence>
<reference evidence="2 3" key="1">
    <citation type="submission" date="2024-09" db="EMBL/GenBank/DDBJ databases">
        <authorList>
            <person name="Sun Q."/>
            <person name="Mori K."/>
        </authorList>
    </citation>
    <scope>NUCLEOTIDE SEQUENCE [LARGE SCALE GENOMIC DNA]</scope>
    <source>
        <strain evidence="2 3">TBRC 4938</strain>
    </source>
</reference>